<sequence length="103" mass="12354">MYKQPKNVSKSIRLTEDLYKYIDNYCGDGFNEKFENVILDARHSENKRLIRLEMLQKDYDRLEARYKELQQSFAELKSIHRNAVNVHRMLYELSGECSAFLDK</sequence>
<gene>
    <name evidence="2" type="ORF">CLOSYM_04637</name>
</gene>
<evidence type="ECO:0000313" key="2">
    <source>
        <dbReference type="EMBL" id="ERI73728.1"/>
    </source>
</evidence>
<evidence type="ECO:0000313" key="3">
    <source>
        <dbReference type="Proteomes" id="UP000016491"/>
    </source>
</evidence>
<keyword evidence="1" id="KW-0175">Coiled coil</keyword>
<protein>
    <submittedName>
        <fullName evidence="2">Uncharacterized protein</fullName>
    </submittedName>
</protein>
<name>A0ABC9TQW9_CLOSY</name>
<dbReference type="EMBL" id="AWSU01000371">
    <property type="protein sequence ID" value="ERI73728.1"/>
    <property type="molecule type" value="Genomic_DNA"/>
</dbReference>
<evidence type="ECO:0000256" key="1">
    <source>
        <dbReference type="SAM" id="Coils"/>
    </source>
</evidence>
<comment type="caution">
    <text evidence="2">The sequence shown here is derived from an EMBL/GenBank/DDBJ whole genome shotgun (WGS) entry which is preliminary data.</text>
</comment>
<organism evidence="2 3">
    <name type="scientific">[Clostridium] symbiosum ATCC 14940</name>
    <dbReference type="NCBI Taxonomy" id="411472"/>
    <lineage>
        <taxon>Bacteria</taxon>
        <taxon>Bacillati</taxon>
        <taxon>Bacillota</taxon>
        <taxon>Clostridia</taxon>
        <taxon>Lachnospirales</taxon>
        <taxon>Lachnospiraceae</taxon>
        <taxon>Otoolea</taxon>
    </lineage>
</organism>
<dbReference type="RefSeq" id="WP_021641910.1">
    <property type="nucleotide sequence ID" value="NZ_KE992890.1"/>
</dbReference>
<reference evidence="2 3" key="1">
    <citation type="submission" date="2013-07" db="EMBL/GenBank/DDBJ databases">
        <authorList>
            <person name="Weinstock G."/>
            <person name="Sodergren E."/>
            <person name="Wylie T."/>
            <person name="Fulton L."/>
            <person name="Fulton R."/>
            <person name="Fronick C."/>
            <person name="O'Laughlin M."/>
            <person name="Godfrey J."/>
            <person name="Miner T."/>
            <person name="Herter B."/>
            <person name="Appelbaum E."/>
            <person name="Cordes M."/>
            <person name="Lek S."/>
            <person name="Wollam A."/>
            <person name="Pepin K.H."/>
            <person name="Palsikar V.B."/>
            <person name="Mitreva M."/>
            <person name="Wilson R.K."/>
        </authorList>
    </citation>
    <scope>NUCLEOTIDE SEQUENCE [LARGE SCALE GENOMIC DNA]</scope>
    <source>
        <strain evidence="2 3">ATCC 14940</strain>
    </source>
</reference>
<proteinExistence type="predicted"/>
<dbReference type="AlphaFoldDB" id="A0ABC9TQW9"/>
<feature type="coiled-coil region" evidence="1">
    <location>
        <begin position="52"/>
        <end position="79"/>
    </location>
</feature>
<dbReference type="Proteomes" id="UP000016491">
    <property type="component" value="Unassembled WGS sequence"/>
</dbReference>
<accession>A0ABC9TQW9</accession>